<dbReference type="Proteomes" id="UP000799438">
    <property type="component" value="Unassembled WGS sequence"/>
</dbReference>
<dbReference type="Pfam" id="PF01529">
    <property type="entry name" value="DHHC"/>
    <property type="match status" value="1"/>
</dbReference>
<keyword evidence="5" id="KW-0564">Palmitate</keyword>
<comment type="subcellular location">
    <subcellularLocation>
        <location evidence="1">Membrane</location>
        <topology evidence="1">Multi-pass membrane protein</topology>
    </subcellularLocation>
</comment>
<proteinExistence type="inferred from homology"/>
<keyword evidence="4 8" id="KW-0472">Membrane</keyword>
<keyword evidence="8" id="KW-0012">Acyltransferase</keyword>
<evidence type="ECO:0000256" key="6">
    <source>
        <dbReference type="ARBA" id="ARBA00023288"/>
    </source>
</evidence>
<evidence type="ECO:0000256" key="8">
    <source>
        <dbReference type="RuleBase" id="RU079119"/>
    </source>
</evidence>
<evidence type="ECO:0000259" key="9">
    <source>
        <dbReference type="Pfam" id="PF01529"/>
    </source>
</evidence>
<dbReference type="PROSITE" id="PS50216">
    <property type="entry name" value="DHHC"/>
    <property type="match status" value="1"/>
</dbReference>
<keyword evidence="2 8" id="KW-0812">Transmembrane</keyword>
<dbReference type="EC" id="2.3.1.225" evidence="8"/>
<dbReference type="AlphaFoldDB" id="A0A6A6AYF4"/>
<keyword evidence="3 8" id="KW-1133">Transmembrane helix</keyword>
<comment type="domain">
    <text evidence="8">The DHHC domain is required for palmitoyltransferase activity.</text>
</comment>
<feature type="transmembrane region" description="Helical" evidence="8">
    <location>
        <begin position="153"/>
        <end position="175"/>
    </location>
</feature>
<feature type="transmembrane region" description="Helical" evidence="8">
    <location>
        <begin position="287"/>
        <end position="313"/>
    </location>
</feature>
<accession>A0A6A6AYF4</accession>
<evidence type="ECO:0000313" key="11">
    <source>
        <dbReference type="Proteomes" id="UP000799438"/>
    </source>
</evidence>
<evidence type="ECO:0000256" key="4">
    <source>
        <dbReference type="ARBA" id="ARBA00023136"/>
    </source>
</evidence>
<dbReference type="GeneID" id="54293017"/>
<keyword evidence="6" id="KW-0449">Lipoprotein</keyword>
<keyword evidence="11" id="KW-1185">Reference proteome</keyword>
<evidence type="ECO:0000256" key="5">
    <source>
        <dbReference type="ARBA" id="ARBA00023139"/>
    </source>
</evidence>
<protein>
    <recommendedName>
        <fullName evidence="8">Palmitoyltransferase</fullName>
        <ecNumber evidence="8">2.3.1.225</ecNumber>
    </recommendedName>
</protein>
<evidence type="ECO:0000256" key="2">
    <source>
        <dbReference type="ARBA" id="ARBA00022692"/>
    </source>
</evidence>
<evidence type="ECO:0000313" key="10">
    <source>
        <dbReference type="EMBL" id="KAF2135995.1"/>
    </source>
</evidence>
<reference evidence="10" key="1">
    <citation type="journal article" date="2020" name="Stud. Mycol.">
        <title>101 Dothideomycetes genomes: a test case for predicting lifestyles and emergence of pathogens.</title>
        <authorList>
            <person name="Haridas S."/>
            <person name="Albert R."/>
            <person name="Binder M."/>
            <person name="Bloem J."/>
            <person name="Labutti K."/>
            <person name="Salamov A."/>
            <person name="Andreopoulos B."/>
            <person name="Baker S."/>
            <person name="Barry K."/>
            <person name="Bills G."/>
            <person name="Bluhm B."/>
            <person name="Cannon C."/>
            <person name="Castanera R."/>
            <person name="Culley D."/>
            <person name="Daum C."/>
            <person name="Ezra D."/>
            <person name="Gonzalez J."/>
            <person name="Henrissat B."/>
            <person name="Kuo A."/>
            <person name="Liang C."/>
            <person name="Lipzen A."/>
            <person name="Lutzoni F."/>
            <person name="Magnuson J."/>
            <person name="Mondo S."/>
            <person name="Nolan M."/>
            <person name="Ohm R."/>
            <person name="Pangilinan J."/>
            <person name="Park H.-J."/>
            <person name="Ramirez L."/>
            <person name="Alfaro M."/>
            <person name="Sun H."/>
            <person name="Tritt A."/>
            <person name="Yoshinaga Y."/>
            <person name="Zwiers L.-H."/>
            <person name="Turgeon B."/>
            <person name="Goodwin S."/>
            <person name="Spatafora J."/>
            <person name="Crous P."/>
            <person name="Grigoriev I."/>
        </authorList>
    </citation>
    <scope>NUCLEOTIDE SEQUENCE</scope>
    <source>
        <strain evidence="10">CBS 121167</strain>
    </source>
</reference>
<dbReference type="GO" id="GO:0019706">
    <property type="term" value="F:protein-cysteine S-palmitoyltransferase activity"/>
    <property type="evidence" value="ECO:0007669"/>
    <property type="project" value="UniProtKB-EC"/>
</dbReference>
<dbReference type="GO" id="GO:0016020">
    <property type="term" value="C:membrane"/>
    <property type="evidence" value="ECO:0007669"/>
    <property type="project" value="UniProtKB-SubCell"/>
</dbReference>
<evidence type="ECO:0000256" key="1">
    <source>
        <dbReference type="ARBA" id="ARBA00004141"/>
    </source>
</evidence>
<organism evidence="10 11">
    <name type="scientific">Aplosporella prunicola CBS 121167</name>
    <dbReference type="NCBI Taxonomy" id="1176127"/>
    <lineage>
        <taxon>Eukaryota</taxon>
        <taxon>Fungi</taxon>
        <taxon>Dikarya</taxon>
        <taxon>Ascomycota</taxon>
        <taxon>Pezizomycotina</taxon>
        <taxon>Dothideomycetes</taxon>
        <taxon>Dothideomycetes incertae sedis</taxon>
        <taxon>Botryosphaeriales</taxon>
        <taxon>Aplosporellaceae</taxon>
        <taxon>Aplosporella</taxon>
    </lineage>
</organism>
<feature type="transmembrane region" description="Helical" evidence="8">
    <location>
        <begin position="256"/>
        <end position="275"/>
    </location>
</feature>
<evidence type="ECO:0000256" key="7">
    <source>
        <dbReference type="ARBA" id="ARBA00048048"/>
    </source>
</evidence>
<evidence type="ECO:0000256" key="3">
    <source>
        <dbReference type="ARBA" id="ARBA00022989"/>
    </source>
</evidence>
<name>A0A6A6AYF4_9PEZI</name>
<dbReference type="RefSeq" id="XP_033391713.1">
    <property type="nucleotide sequence ID" value="XM_033535523.1"/>
</dbReference>
<feature type="transmembrane region" description="Helical" evidence="8">
    <location>
        <begin position="112"/>
        <end position="132"/>
    </location>
</feature>
<gene>
    <name evidence="10" type="ORF">K452DRAFT_149483</name>
</gene>
<feature type="domain" description="Palmitoyltransferase DHHC" evidence="9">
    <location>
        <begin position="209"/>
        <end position="292"/>
    </location>
</feature>
<dbReference type="InterPro" id="IPR001594">
    <property type="entry name" value="Palmitoyltrfase_DHHC"/>
</dbReference>
<sequence>MLRGGHAVCWHCTGMAGSCGRGASRLPPGVAPSSPDLKPMQVASRALNVFFFTFKPRLKRTATPRPTPPSEDCPAARLHRPLLVTMPLPTLHAVGSFLSVVLGRYFAPFLPLLHLFGSAFVISYTWGWSTYVKPCIRGDAQDAFVAPPACQDYGWGMALIILPSILSLLWAYPWFWVLFVGNWRASRWQVLSEEAIRRVAQVNQDNLLRRKWCTHCELHRPDRCYHDDIWDRCLPVYDHPCSFFPAPIFAGTQKPYLFALAFLPVHMAFTIAVTLKMLSVPSARSPLMYAYTGFMGLAVLLLPMAVYFAYGFWRDIAFRNVRTIPKNHETSCCIRITSRDGGRSEVLTYRDGNGRAWDQGWRKNMYSALGPVWQWPLFWIDPPALRVHEEGGGWAPYVEERLRALEPPPFTTTLATRQDHASGFEDPRLDVIMEEAEDIELGTLRRRVATSSEE</sequence>
<keyword evidence="8" id="KW-0808">Transferase</keyword>
<comment type="catalytic activity">
    <reaction evidence="7 8">
        <text>L-cysteinyl-[protein] + hexadecanoyl-CoA = S-hexadecanoyl-L-cysteinyl-[protein] + CoA</text>
        <dbReference type="Rhea" id="RHEA:36683"/>
        <dbReference type="Rhea" id="RHEA-COMP:10131"/>
        <dbReference type="Rhea" id="RHEA-COMP:11032"/>
        <dbReference type="ChEBI" id="CHEBI:29950"/>
        <dbReference type="ChEBI" id="CHEBI:57287"/>
        <dbReference type="ChEBI" id="CHEBI:57379"/>
        <dbReference type="ChEBI" id="CHEBI:74151"/>
        <dbReference type="EC" id="2.3.1.225"/>
    </reaction>
</comment>
<dbReference type="EMBL" id="ML995539">
    <property type="protein sequence ID" value="KAF2135995.1"/>
    <property type="molecule type" value="Genomic_DNA"/>
</dbReference>
<comment type="similarity">
    <text evidence="8">Belongs to the DHHC palmitoyltransferase family.</text>
</comment>
<dbReference type="OrthoDB" id="3777395at2759"/>
<dbReference type="PROSITE" id="PS51257">
    <property type="entry name" value="PROKAR_LIPOPROTEIN"/>
    <property type="match status" value="1"/>
</dbReference>